<comment type="caution">
    <text evidence="1">The sequence shown here is derived from an EMBL/GenBank/DDBJ whole genome shotgun (WGS) entry which is preliminary data.</text>
</comment>
<reference evidence="1" key="1">
    <citation type="submission" date="2018-11" db="EMBL/GenBank/DDBJ databases">
        <title>The sequence and de novo assembly of Larimichthys crocea genome using PacBio and Hi-C technologies.</title>
        <authorList>
            <person name="Xu P."/>
            <person name="Chen B."/>
            <person name="Zhou Z."/>
            <person name="Ke Q."/>
            <person name="Wu Y."/>
            <person name="Bai H."/>
            <person name="Pu F."/>
        </authorList>
    </citation>
    <scope>NUCLEOTIDE SEQUENCE</scope>
    <source>
        <tissue evidence="1">Muscle</tissue>
    </source>
</reference>
<dbReference type="Proteomes" id="UP000793456">
    <property type="component" value="Chromosome IX"/>
</dbReference>
<keyword evidence="2" id="KW-1185">Reference proteome</keyword>
<protein>
    <submittedName>
        <fullName evidence="1">Uncharacterized protein</fullName>
    </submittedName>
</protein>
<name>A0ACD3R7M2_LARCR</name>
<organism evidence="1 2">
    <name type="scientific">Larimichthys crocea</name>
    <name type="common">Large yellow croaker</name>
    <name type="synonym">Pseudosciaena crocea</name>
    <dbReference type="NCBI Taxonomy" id="215358"/>
    <lineage>
        <taxon>Eukaryota</taxon>
        <taxon>Metazoa</taxon>
        <taxon>Chordata</taxon>
        <taxon>Craniata</taxon>
        <taxon>Vertebrata</taxon>
        <taxon>Euteleostomi</taxon>
        <taxon>Actinopterygii</taxon>
        <taxon>Neopterygii</taxon>
        <taxon>Teleostei</taxon>
        <taxon>Neoteleostei</taxon>
        <taxon>Acanthomorphata</taxon>
        <taxon>Eupercaria</taxon>
        <taxon>Sciaenidae</taxon>
        <taxon>Larimichthys</taxon>
    </lineage>
</organism>
<sequence length="240" mass="26818">MESESKVIRREKCRKRLATSSVKSAASVSVDGHGLTMTSCKQSTFILFILSWIDVSEAGCHNYFTDTDWEEYLREPVDYVHLPNKNDSIRCTLQINSIPDEENDTFKSILQQCYKEEKKHNNTMCREHTIYKISYYHFMCWTASALNVQSSDCYPGDVCLDRGSATTIPPPTTTVPGRTSTAPPPTTTVPGRTSTAPPPTTTVPGRTSTAPPPTVNALYSRGKLCKCYVTLQVTEWISIM</sequence>
<dbReference type="EMBL" id="CM011682">
    <property type="protein sequence ID" value="TMS15390.1"/>
    <property type="molecule type" value="Genomic_DNA"/>
</dbReference>
<proteinExistence type="predicted"/>
<accession>A0ACD3R7M2</accession>
<evidence type="ECO:0000313" key="2">
    <source>
        <dbReference type="Proteomes" id="UP000793456"/>
    </source>
</evidence>
<evidence type="ECO:0000313" key="1">
    <source>
        <dbReference type="EMBL" id="TMS15390.1"/>
    </source>
</evidence>
<gene>
    <name evidence="1" type="ORF">E3U43_021852</name>
</gene>